<evidence type="ECO:0000313" key="2">
    <source>
        <dbReference type="EMBL" id="QJA52207.1"/>
    </source>
</evidence>
<protein>
    <submittedName>
        <fullName evidence="2">Uncharacterized protein</fullName>
    </submittedName>
</protein>
<feature type="region of interest" description="Disordered" evidence="1">
    <location>
        <begin position="127"/>
        <end position="196"/>
    </location>
</feature>
<proteinExistence type="predicted"/>
<reference evidence="2" key="1">
    <citation type="submission" date="2020-03" db="EMBL/GenBank/DDBJ databases">
        <title>The deep terrestrial virosphere.</title>
        <authorList>
            <person name="Holmfeldt K."/>
            <person name="Nilsson E."/>
            <person name="Simone D."/>
            <person name="Lopez-Fernandez M."/>
            <person name="Wu X."/>
            <person name="de Brujin I."/>
            <person name="Lundin D."/>
            <person name="Andersson A."/>
            <person name="Bertilsson S."/>
            <person name="Dopson M."/>
        </authorList>
    </citation>
    <scope>NUCLEOTIDE SEQUENCE</scope>
    <source>
        <strain evidence="2">TM448A02527</strain>
    </source>
</reference>
<accession>A0A6H1ZY14</accession>
<feature type="compositionally biased region" description="Basic and acidic residues" evidence="1">
    <location>
        <begin position="154"/>
        <end position="169"/>
    </location>
</feature>
<name>A0A6H1ZY14_9ZZZZ</name>
<dbReference type="EMBL" id="MT144321">
    <property type="protein sequence ID" value="QJA52207.1"/>
    <property type="molecule type" value="Genomic_DNA"/>
</dbReference>
<sequence length="196" mass="21946">MKDKIKNTKSAQNMMLYISYHAGKFKTIQEIFDFKFACIGPSKDSPVAGGCAEIGQIVNLEFCMKAKCICDYSKSLERVYKKLKEKELKPEERREESISVAKGLVINEKSVGLIMDERIKGELDEITSEVPGEAPGEAPGEDSTVPKNETSLDSGERKEPSGRSEETEKKSRKSRKGKQKNEDGDSEEIQRLLFGE</sequence>
<evidence type="ECO:0000256" key="1">
    <source>
        <dbReference type="SAM" id="MobiDB-lite"/>
    </source>
</evidence>
<organism evidence="2">
    <name type="scientific">viral metagenome</name>
    <dbReference type="NCBI Taxonomy" id="1070528"/>
    <lineage>
        <taxon>unclassified sequences</taxon>
        <taxon>metagenomes</taxon>
        <taxon>organismal metagenomes</taxon>
    </lineage>
</organism>
<dbReference type="AlphaFoldDB" id="A0A6H1ZY14"/>
<gene>
    <name evidence="2" type="ORF">TM448A02527_0013</name>
</gene>